<feature type="domain" description="Heparinase II N-terminal" evidence="3">
    <location>
        <begin position="48"/>
        <end position="493"/>
    </location>
</feature>
<proteinExistence type="predicted"/>
<sequence length="870" mass="99091">MSLIKDIGFQFTTLFLCVVFFISTCCTSCSDSPGVASTGIQQVGIDAVYQRYLEFPQPSGMQTVRLNPPVLRWPVEKGRQITYEVRLSKDKGFSDTTDVIGVVDTPWAMFNPHMKLDLGNWYWQYRKSGGNWSDLQGFVVDDSAYPMVSPSSFQFLKSVPLSKPRVLTTERDRLALKILEKDNDIKAIIEEANEMLHLPIPRENEGISLQKGEDAEQERKFRQDASHRLGSSAYKVVLSMAQAFLLTDDEVYANKGMKVALEVATWNPNGVSGISDFGHARCMVAMAIAYDTFHKFLSELQRKVLVDAVSARASYFYLEWANNIEARLLSGHVWQHILHYFFQTATALYGDVDEASDWLSYAYELFLARAPVLGGMDGGWIEGASYFRMNMETMVDIPLYIKKFSGFDFFKAHPWYHRQVKWMIYHVPPGSAPDGFGDNVEEMDTPGAEYAAFAIEIAKLLNDENAAWYAWQCAKYENIDLSKKDVLRWIRATKTSDIPIPDVPEEIDLPMGYTFQDVGLAAMHTRPGVQQDDLMIAMRSSPFGSYGHMLSDQNVFNILYRGKKLFYRTGYKVTMKDPHRTGWYQHTRSQNGILVDGEGQPYSTEAFGWIARFIQGGGLAYTKGDASNAYKSKETGENYGVSKNHRHIVLLKPDVIVIYDELESNKDVEWSWLIHSLENMTLDKENDVFSVSLDDADGIGRLWGSRPVNLHLADTFDVPAVNWRKSRDQHGKLKTYDDDQWHFKATAREKTTQMRFLVVIRVTPHGMTNNWLEKKAENGLVDMQIGDWRIAANMDVSMSPGLIIMNKQEQVAFSSHGHPLEFQGKTYNGNYKHASKLVFVENGVTNFSEVEDQLPYDLRNSIQYYRNNGY</sequence>
<evidence type="ECO:0000313" key="4">
    <source>
        <dbReference type="EMBL" id="MFC4870846.1"/>
    </source>
</evidence>
<protein>
    <submittedName>
        <fullName evidence="4">DUF4962 domain-containing protein</fullName>
    </submittedName>
</protein>
<dbReference type="InterPro" id="IPR032518">
    <property type="entry name" value="HepII_N"/>
</dbReference>
<feature type="domain" description="Heparinase II/III-like C-terminal" evidence="2">
    <location>
        <begin position="515"/>
        <end position="703"/>
    </location>
</feature>
<dbReference type="Gene3D" id="2.70.98.70">
    <property type="match status" value="1"/>
</dbReference>
<evidence type="ECO:0000256" key="1">
    <source>
        <dbReference type="ARBA" id="ARBA00004196"/>
    </source>
</evidence>
<dbReference type="Pfam" id="PF16332">
    <property type="entry name" value="DUF4962"/>
    <property type="match status" value="1"/>
</dbReference>
<evidence type="ECO:0000259" key="3">
    <source>
        <dbReference type="Pfam" id="PF16332"/>
    </source>
</evidence>
<organism evidence="4 5">
    <name type="scientific">Negadavirga shengliensis</name>
    <dbReference type="NCBI Taxonomy" id="1389218"/>
    <lineage>
        <taxon>Bacteria</taxon>
        <taxon>Pseudomonadati</taxon>
        <taxon>Bacteroidota</taxon>
        <taxon>Cytophagia</taxon>
        <taxon>Cytophagales</taxon>
        <taxon>Cyclobacteriaceae</taxon>
        <taxon>Negadavirga</taxon>
    </lineage>
</organism>
<gene>
    <name evidence="4" type="ORF">ACFPFU_04050</name>
</gene>
<name>A0ABV9SWZ4_9BACT</name>
<dbReference type="Gene3D" id="1.50.10.100">
    <property type="entry name" value="Chondroitin AC/alginate lyase"/>
    <property type="match status" value="1"/>
</dbReference>
<dbReference type="Pfam" id="PF07940">
    <property type="entry name" value="Hepar_II_III_C"/>
    <property type="match status" value="1"/>
</dbReference>
<dbReference type="Proteomes" id="UP001595818">
    <property type="component" value="Unassembled WGS sequence"/>
</dbReference>
<dbReference type="EMBL" id="JBHSJJ010000002">
    <property type="protein sequence ID" value="MFC4870846.1"/>
    <property type="molecule type" value="Genomic_DNA"/>
</dbReference>
<dbReference type="RefSeq" id="WP_377061769.1">
    <property type="nucleotide sequence ID" value="NZ_JBHSJJ010000002.1"/>
</dbReference>
<dbReference type="InterPro" id="IPR008929">
    <property type="entry name" value="Chondroitin_lyas"/>
</dbReference>
<dbReference type="Gene3D" id="2.60.40.10">
    <property type="entry name" value="Immunoglobulins"/>
    <property type="match status" value="1"/>
</dbReference>
<comment type="caution">
    <text evidence="4">The sequence shown here is derived from an EMBL/GenBank/DDBJ whole genome shotgun (WGS) entry which is preliminary data.</text>
</comment>
<accession>A0ABV9SWZ4</accession>
<comment type="subcellular location">
    <subcellularLocation>
        <location evidence="1">Cell envelope</location>
    </subcellularLocation>
</comment>
<dbReference type="InterPro" id="IPR013783">
    <property type="entry name" value="Ig-like_fold"/>
</dbReference>
<evidence type="ECO:0000259" key="2">
    <source>
        <dbReference type="Pfam" id="PF07940"/>
    </source>
</evidence>
<dbReference type="InterPro" id="IPR012480">
    <property type="entry name" value="Hepar_II_III_C"/>
</dbReference>
<dbReference type="SUPFAM" id="SSF48230">
    <property type="entry name" value="Chondroitin AC/alginate lyase"/>
    <property type="match status" value="1"/>
</dbReference>
<keyword evidence="5" id="KW-1185">Reference proteome</keyword>
<evidence type="ECO:0000313" key="5">
    <source>
        <dbReference type="Proteomes" id="UP001595818"/>
    </source>
</evidence>
<reference evidence="5" key="1">
    <citation type="journal article" date="2019" name="Int. J. Syst. Evol. Microbiol.">
        <title>The Global Catalogue of Microorganisms (GCM) 10K type strain sequencing project: providing services to taxonomists for standard genome sequencing and annotation.</title>
        <authorList>
            <consortium name="The Broad Institute Genomics Platform"/>
            <consortium name="The Broad Institute Genome Sequencing Center for Infectious Disease"/>
            <person name="Wu L."/>
            <person name="Ma J."/>
        </authorList>
    </citation>
    <scope>NUCLEOTIDE SEQUENCE [LARGE SCALE GENOMIC DNA]</scope>
    <source>
        <strain evidence="5">CGMCC 4.7466</strain>
    </source>
</reference>